<sequence length="275" mass="31170">MSAYTDNFECQLKNIIANFSQQPLPEHLPLWVRDLGISSSNKIVKAERVGSSGYKTDIIVHFDNHKLLKISAKMSSADYFGNWYSHKRLVNEFGLDSFEKLTQDCTKWANAWINHSNASLFVGVSICFGKRSGNTSRDFLDVFNPNDMIKIVAGIGTGNETANCLYSTSNLPSSIEQLFQILKPINTSTIFELSHNFKIAYRPINPMTEDSNRKKCVYTQFVPFKAFAEPLEVTHVSDLKTLGSFQTVEFNSLNHNRILNNLSDNFNLIIPRKVK</sequence>
<dbReference type="EMBL" id="CP016895">
    <property type="protein sequence ID" value="AOA56921.1"/>
    <property type="molecule type" value="Genomic_DNA"/>
</dbReference>
<evidence type="ECO:0000313" key="2">
    <source>
        <dbReference type="Proteomes" id="UP000093391"/>
    </source>
</evidence>
<organism evidence="1 2">
    <name type="scientific">Acinetobacter larvae</name>
    <dbReference type="NCBI Taxonomy" id="1789224"/>
    <lineage>
        <taxon>Bacteria</taxon>
        <taxon>Pseudomonadati</taxon>
        <taxon>Pseudomonadota</taxon>
        <taxon>Gammaproteobacteria</taxon>
        <taxon>Moraxellales</taxon>
        <taxon>Moraxellaceae</taxon>
        <taxon>Acinetobacter</taxon>
    </lineage>
</organism>
<protein>
    <submittedName>
        <fullName evidence="1">Uncharacterized protein</fullName>
    </submittedName>
</protein>
<dbReference type="OrthoDB" id="5891780at2"/>
<dbReference type="KEGG" id="ala:BFG52_00135"/>
<dbReference type="Proteomes" id="UP000093391">
    <property type="component" value="Chromosome"/>
</dbReference>
<accession>A0A1B2LVF7</accession>
<name>A0A1B2LVF7_9GAMM</name>
<dbReference type="RefSeq" id="WP_067551000.1">
    <property type="nucleotide sequence ID" value="NZ_CP016895.1"/>
</dbReference>
<dbReference type="STRING" id="1789224.BFG52_00135"/>
<gene>
    <name evidence="1" type="ORF">BFG52_00135</name>
</gene>
<keyword evidence="2" id="KW-1185">Reference proteome</keyword>
<reference evidence="1 2" key="1">
    <citation type="submission" date="2016-08" db="EMBL/GenBank/DDBJ databases">
        <authorList>
            <person name="Seilhamer J.J."/>
        </authorList>
    </citation>
    <scope>NUCLEOTIDE SEQUENCE [LARGE SCALE GENOMIC DNA]</scope>
    <source>
        <strain evidence="1 2">BRTC-1</strain>
    </source>
</reference>
<proteinExistence type="predicted"/>
<dbReference type="AlphaFoldDB" id="A0A1B2LVF7"/>
<evidence type="ECO:0000313" key="1">
    <source>
        <dbReference type="EMBL" id="AOA56921.1"/>
    </source>
</evidence>